<dbReference type="EMBL" id="CP002117">
    <property type="protein sequence ID" value="ADN35302.1"/>
    <property type="molecule type" value="Genomic_DNA"/>
</dbReference>
<dbReference type="HOGENOM" id="CLU_504009_0_0_2"/>
<sequence>MKLRQPKEHYKDEENPPVIPGPLSITVSIGLIVTEDEFEAQNVNRGIKETILSLEKILSSTPHIYKFVLPYHPGGEHVLLESLLADPVWNRLRNPEVELLNLPGELSLPYRLFEGPVKYKLSVVNRDESTPGYDPVYDSVIDNSSLVLLVGEWEPGAEKYRKGSIFSLAKRYGRTIVAINQYSGHSYRLYHDDRIFESYTNLNTYNMEKINDRTFLAKQRQYINLLENESDQAGLPSDILKDIYASLIPNYTRAKILARKYRRNYTSTGTLVSVLAALAVLTITMQTLFFTDFPELVWLEVAEIALIIGLMTASRYGDYHRKWIDYNFLAERIRAAFFISIVCVTCKSPDTPPHMSLANRPNDWMVMAFMSIVSLRPTAYCRLNIPFEPMKKFLKAAWINNSLAYYERESKRSKQRYSLLAVTGELIFVIVLILAIIHATGIGHWEIHTDITVSHLLAYLTITLPAVGSAIAAVRVQREYLRNSERYVHIVRHLTAIRNEMKHVSTMNELCSLLDEMNEITLREQQDWRIIFRFRKIEAI</sequence>
<dbReference type="OrthoDB" id="109742at2157"/>
<feature type="transmembrane region" description="Helical" evidence="1">
    <location>
        <begin position="296"/>
        <end position="313"/>
    </location>
</feature>
<dbReference type="Proteomes" id="UP000006565">
    <property type="component" value="Chromosome"/>
</dbReference>
<proteinExistence type="predicted"/>
<protein>
    <recommendedName>
        <fullName evidence="4">SMODS and SLOG-associating 2TM effector domain-containing protein</fullName>
    </recommendedName>
</protein>
<reference evidence="2 3" key="1">
    <citation type="journal article" date="2010" name="Stand. Genomic Sci.">
        <title>Complete genome sequence of Methanoplanus petrolearius type strain (SEBR 4847).</title>
        <authorList>
            <person name="Brambilla E."/>
            <person name="Djao O.D."/>
            <person name="Daligault H."/>
            <person name="Lapidus A."/>
            <person name="Lucas S."/>
            <person name="Hammon N."/>
            <person name="Nolan M."/>
            <person name="Tice H."/>
            <person name="Cheng J.F."/>
            <person name="Han C."/>
            <person name="Tapia R."/>
            <person name="Goodwin L."/>
            <person name="Pitluck S."/>
            <person name="Liolios K."/>
            <person name="Ivanova N."/>
            <person name="Mavromatis K."/>
            <person name="Mikhailova N."/>
            <person name="Pati A."/>
            <person name="Chen A."/>
            <person name="Palaniappan K."/>
            <person name="Land M."/>
            <person name="Hauser L."/>
            <person name="Chang Y.J."/>
            <person name="Jeffries C.D."/>
            <person name="Rohde M."/>
            <person name="Spring S."/>
            <person name="Sikorski J."/>
            <person name="Goker M."/>
            <person name="Woyke T."/>
            <person name="Bristow J."/>
            <person name="Eisen J.A."/>
            <person name="Markowitz V."/>
            <person name="Hugenholtz P."/>
            <person name="Kyrpides N.C."/>
            <person name="Klenk H.P."/>
        </authorList>
    </citation>
    <scope>NUCLEOTIDE SEQUENCE [LARGE SCALE GENOMIC DNA]</scope>
    <source>
        <strain evidence="3">DSM 11571 / OCM 486 / SEBR 4847</strain>
    </source>
</reference>
<evidence type="ECO:0000256" key="1">
    <source>
        <dbReference type="SAM" id="Phobius"/>
    </source>
</evidence>
<feature type="transmembrane region" description="Helical" evidence="1">
    <location>
        <begin position="457"/>
        <end position="476"/>
    </location>
</feature>
<name>E1RHJ3_METP4</name>
<feature type="transmembrane region" description="Helical" evidence="1">
    <location>
        <begin position="417"/>
        <end position="437"/>
    </location>
</feature>
<dbReference type="STRING" id="679926.Mpet_0528"/>
<dbReference type="KEGG" id="mpi:Mpet_0528"/>
<dbReference type="GeneID" id="9742976"/>
<dbReference type="RefSeq" id="WP_013328480.1">
    <property type="nucleotide sequence ID" value="NC_014507.1"/>
</dbReference>
<evidence type="ECO:0000313" key="2">
    <source>
        <dbReference type="EMBL" id="ADN35302.1"/>
    </source>
</evidence>
<gene>
    <name evidence="2" type="ordered locus">Mpet_0528</name>
</gene>
<keyword evidence="3" id="KW-1185">Reference proteome</keyword>
<keyword evidence="1" id="KW-0472">Membrane</keyword>
<keyword evidence="1" id="KW-1133">Transmembrane helix</keyword>
<evidence type="ECO:0000313" key="3">
    <source>
        <dbReference type="Proteomes" id="UP000006565"/>
    </source>
</evidence>
<organism evidence="2 3">
    <name type="scientific">Methanolacinia petrolearia (strain DSM 11571 / OCM 486 / SEBR 4847)</name>
    <name type="common">Methanoplanus petrolearius</name>
    <dbReference type="NCBI Taxonomy" id="679926"/>
    <lineage>
        <taxon>Archaea</taxon>
        <taxon>Methanobacteriati</taxon>
        <taxon>Methanobacteriota</taxon>
        <taxon>Stenosarchaea group</taxon>
        <taxon>Methanomicrobia</taxon>
        <taxon>Methanomicrobiales</taxon>
        <taxon>Methanomicrobiaceae</taxon>
        <taxon>Methanolacinia</taxon>
    </lineage>
</organism>
<feature type="transmembrane region" description="Helical" evidence="1">
    <location>
        <begin position="269"/>
        <end position="290"/>
    </location>
</feature>
<accession>E1RHJ3</accession>
<keyword evidence="1" id="KW-0812">Transmembrane</keyword>
<evidence type="ECO:0008006" key="4">
    <source>
        <dbReference type="Google" id="ProtNLM"/>
    </source>
</evidence>
<dbReference type="AlphaFoldDB" id="E1RHJ3"/>